<comment type="caution">
    <text evidence="2">The sequence shown here is derived from an EMBL/GenBank/DDBJ whole genome shotgun (WGS) entry which is preliminary data.</text>
</comment>
<keyword evidence="3" id="KW-1185">Reference proteome</keyword>
<evidence type="ECO:0000256" key="1">
    <source>
        <dbReference type="SAM" id="MobiDB-lite"/>
    </source>
</evidence>
<reference evidence="2 3" key="1">
    <citation type="submission" date="2023-08" db="EMBL/GenBank/DDBJ databases">
        <title>Black Yeasts Isolated from many extreme environments.</title>
        <authorList>
            <person name="Coleine C."/>
            <person name="Stajich J.E."/>
            <person name="Selbmann L."/>
        </authorList>
    </citation>
    <scope>NUCLEOTIDE SEQUENCE [LARGE SCALE GENOMIC DNA]</scope>
    <source>
        <strain evidence="2 3">CCFEE 6328</strain>
    </source>
</reference>
<evidence type="ECO:0000313" key="3">
    <source>
        <dbReference type="Proteomes" id="UP001345691"/>
    </source>
</evidence>
<accession>A0ABR0JA93</accession>
<feature type="compositionally biased region" description="Basic and acidic residues" evidence="1">
    <location>
        <begin position="58"/>
        <end position="70"/>
    </location>
</feature>
<name>A0ABR0JA93_9EURO</name>
<protein>
    <submittedName>
        <fullName evidence="2">Uncharacterized protein</fullName>
    </submittedName>
</protein>
<sequence>MIEKLIASKMQVTCSHQLCADVSNNIHIFPDICVKCEENGVIGDFLNQEPSRKLEILRGWKKQNRSDNGSKSDLAPSAQGPPAVATDEENDVEKLEILEVLSVADIASTSKTGSESESLPTTSSPETMASSVTSVGGSPDLKSIKARIRAHKAVQTAEKDT</sequence>
<evidence type="ECO:0000313" key="2">
    <source>
        <dbReference type="EMBL" id="KAK5059638.1"/>
    </source>
</evidence>
<dbReference type="EMBL" id="JAVRRF010000012">
    <property type="protein sequence ID" value="KAK5059638.1"/>
    <property type="molecule type" value="Genomic_DNA"/>
</dbReference>
<dbReference type="Proteomes" id="UP001345691">
    <property type="component" value="Unassembled WGS sequence"/>
</dbReference>
<feature type="region of interest" description="Disordered" evidence="1">
    <location>
        <begin position="58"/>
        <end position="91"/>
    </location>
</feature>
<organism evidence="2 3">
    <name type="scientific">Exophiala sideris</name>
    <dbReference type="NCBI Taxonomy" id="1016849"/>
    <lineage>
        <taxon>Eukaryota</taxon>
        <taxon>Fungi</taxon>
        <taxon>Dikarya</taxon>
        <taxon>Ascomycota</taxon>
        <taxon>Pezizomycotina</taxon>
        <taxon>Eurotiomycetes</taxon>
        <taxon>Chaetothyriomycetidae</taxon>
        <taxon>Chaetothyriales</taxon>
        <taxon>Herpotrichiellaceae</taxon>
        <taxon>Exophiala</taxon>
    </lineage>
</organism>
<gene>
    <name evidence="2" type="ORF">LTR69_006227</name>
</gene>
<proteinExistence type="predicted"/>
<feature type="compositionally biased region" description="Low complexity" evidence="1">
    <location>
        <begin position="115"/>
        <end position="127"/>
    </location>
</feature>
<feature type="region of interest" description="Disordered" evidence="1">
    <location>
        <begin position="108"/>
        <end position="143"/>
    </location>
</feature>